<proteinExistence type="predicted"/>
<comment type="caution">
    <text evidence="2">The sequence shown here is derived from an EMBL/GenBank/DDBJ whole genome shotgun (WGS) entry which is preliminary data.</text>
</comment>
<dbReference type="Proteomes" id="UP001055156">
    <property type="component" value="Unassembled WGS sequence"/>
</dbReference>
<reference evidence="2" key="1">
    <citation type="journal article" date="2021" name="Front. Microbiol.">
        <title>Comprehensive Comparative Genomics and Phenotyping of Methylobacterium Species.</title>
        <authorList>
            <person name="Alessa O."/>
            <person name="Ogura Y."/>
            <person name="Fujitani Y."/>
            <person name="Takami H."/>
            <person name="Hayashi T."/>
            <person name="Sahin N."/>
            <person name="Tani A."/>
        </authorList>
    </citation>
    <scope>NUCLEOTIDE SEQUENCE</scope>
    <source>
        <strain evidence="2">NBRC 15689</strain>
    </source>
</reference>
<evidence type="ECO:0008006" key="4">
    <source>
        <dbReference type="Google" id="ProtNLM"/>
    </source>
</evidence>
<feature type="region of interest" description="Disordered" evidence="1">
    <location>
        <begin position="192"/>
        <end position="217"/>
    </location>
</feature>
<dbReference type="InterPro" id="IPR021330">
    <property type="entry name" value="DUF2939"/>
</dbReference>
<evidence type="ECO:0000313" key="3">
    <source>
        <dbReference type="Proteomes" id="UP001055156"/>
    </source>
</evidence>
<protein>
    <recommendedName>
        <fullName evidence="4">DUF2939 domain-containing protein</fullName>
    </recommendedName>
</protein>
<accession>A0ABQ4T2X3</accession>
<evidence type="ECO:0000313" key="2">
    <source>
        <dbReference type="EMBL" id="GJE25996.1"/>
    </source>
</evidence>
<dbReference type="EMBL" id="BPQV01000002">
    <property type="protein sequence ID" value="GJE25996.1"/>
    <property type="molecule type" value="Genomic_DNA"/>
</dbReference>
<gene>
    <name evidence="2" type="ORF">LKMONMHP_0840</name>
</gene>
<feature type="compositionally biased region" description="Basic and acidic residues" evidence="1">
    <location>
        <begin position="207"/>
        <end position="217"/>
    </location>
</feature>
<name>A0ABQ4T2X3_METOR</name>
<keyword evidence="3" id="KW-1185">Reference proteome</keyword>
<sequence length="217" mass="24289">MRWWSIPIVLTLGWFAYTLTPFWALYGLAGAVQAHDVDYIERHVNFRTLRLSLTRQLAATIRANAAASESREQQRLADAAVALATPIVDALVTPQMVIDLLQDGWPQGLDLPGGDRPAGPALSIPNLRALTTYYTASDMRGFRATVIAVPPRAPRDDQFRLRLRLRGFSWRLVDIDLSESLRQQIAAALARVTHTRGSHRRPQADAPPEHDPEPEKR</sequence>
<dbReference type="Pfam" id="PF11159">
    <property type="entry name" value="DUF2939"/>
    <property type="match status" value="1"/>
</dbReference>
<organism evidence="2 3">
    <name type="scientific">Methylobacterium organophilum</name>
    <dbReference type="NCBI Taxonomy" id="410"/>
    <lineage>
        <taxon>Bacteria</taxon>
        <taxon>Pseudomonadati</taxon>
        <taxon>Pseudomonadota</taxon>
        <taxon>Alphaproteobacteria</taxon>
        <taxon>Hyphomicrobiales</taxon>
        <taxon>Methylobacteriaceae</taxon>
        <taxon>Methylobacterium</taxon>
    </lineage>
</organism>
<dbReference type="RefSeq" id="WP_238309947.1">
    <property type="nucleotide sequence ID" value="NZ_BPQV01000002.1"/>
</dbReference>
<reference evidence="2" key="2">
    <citation type="submission" date="2021-08" db="EMBL/GenBank/DDBJ databases">
        <authorList>
            <person name="Tani A."/>
            <person name="Ola A."/>
            <person name="Ogura Y."/>
            <person name="Katsura K."/>
            <person name="Hayashi T."/>
        </authorList>
    </citation>
    <scope>NUCLEOTIDE SEQUENCE</scope>
    <source>
        <strain evidence="2">NBRC 15689</strain>
    </source>
</reference>
<evidence type="ECO:0000256" key="1">
    <source>
        <dbReference type="SAM" id="MobiDB-lite"/>
    </source>
</evidence>